<dbReference type="Proteomes" id="UP000694888">
    <property type="component" value="Unplaced"/>
</dbReference>
<name>A0ABM0JU68_APLCA</name>
<evidence type="ECO:0000313" key="3">
    <source>
        <dbReference type="RefSeq" id="XP_005101571.1"/>
    </source>
</evidence>
<accession>A0ABM0JU68</accession>
<feature type="compositionally biased region" description="Basic and acidic residues" evidence="1">
    <location>
        <begin position="18"/>
        <end position="30"/>
    </location>
</feature>
<feature type="region of interest" description="Disordered" evidence="1">
    <location>
        <begin position="107"/>
        <end position="144"/>
    </location>
</feature>
<gene>
    <name evidence="3" type="primary">LOC101862047</name>
</gene>
<keyword evidence="2" id="KW-1185">Reference proteome</keyword>
<dbReference type="RefSeq" id="XP_005101571.1">
    <property type="nucleotide sequence ID" value="XM_005101514.3"/>
</dbReference>
<evidence type="ECO:0000313" key="2">
    <source>
        <dbReference type="Proteomes" id="UP000694888"/>
    </source>
</evidence>
<dbReference type="Gene3D" id="1.20.5.520">
    <property type="entry name" value="Single helix bin"/>
    <property type="match status" value="1"/>
</dbReference>
<feature type="compositionally biased region" description="Pro residues" evidence="1">
    <location>
        <begin position="135"/>
        <end position="144"/>
    </location>
</feature>
<feature type="region of interest" description="Disordered" evidence="1">
    <location>
        <begin position="1"/>
        <end position="39"/>
    </location>
</feature>
<protein>
    <submittedName>
        <fullName evidence="3">Uncharacterized protein LOC101862047</fullName>
    </submittedName>
</protein>
<evidence type="ECO:0000256" key="1">
    <source>
        <dbReference type="SAM" id="MobiDB-lite"/>
    </source>
</evidence>
<proteinExistence type="predicted"/>
<dbReference type="InterPro" id="IPR038386">
    <property type="entry name" value="Beta-thymosin_sf"/>
</dbReference>
<reference evidence="3" key="1">
    <citation type="submission" date="2025-08" db="UniProtKB">
        <authorList>
            <consortium name="RefSeq"/>
        </authorList>
    </citation>
    <scope>IDENTIFICATION</scope>
</reference>
<organism evidence="2 3">
    <name type="scientific">Aplysia californica</name>
    <name type="common">California sea hare</name>
    <dbReference type="NCBI Taxonomy" id="6500"/>
    <lineage>
        <taxon>Eukaryota</taxon>
        <taxon>Metazoa</taxon>
        <taxon>Spiralia</taxon>
        <taxon>Lophotrochozoa</taxon>
        <taxon>Mollusca</taxon>
        <taxon>Gastropoda</taxon>
        <taxon>Heterobranchia</taxon>
        <taxon>Euthyneura</taxon>
        <taxon>Tectipleura</taxon>
        <taxon>Aplysiida</taxon>
        <taxon>Aplysioidea</taxon>
        <taxon>Aplysiidae</taxon>
        <taxon>Aplysia</taxon>
    </lineage>
</organism>
<sequence length="144" mass="16352">MRWQLSFWQQRRHGKTSGHRESSRQRRDDSMAYLNPGPRPGVNFEVENFRVYGHLRRAHTEVKNSLPTHTTIQTEKSLMCFEEQRRISPDAADYTTFYRCLSASVSAPVSANPSQRAPGPSRISVAPPSQDRPVEAPPPVNPPL</sequence>
<dbReference type="GeneID" id="101862047"/>